<dbReference type="EMBL" id="BIFH01000031">
    <property type="protein sequence ID" value="GCD99235.1"/>
    <property type="molecule type" value="Genomic_DNA"/>
</dbReference>
<dbReference type="AlphaFoldDB" id="A0A401YXJ1"/>
<evidence type="ECO:0008006" key="3">
    <source>
        <dbReference type="Google" id="ProtNLM"/>
    </source>
</evidence>
<organism evidence="1 2">
    <name type="scientific">Embleya hyalina</name>
    <dbReference type="NCBI Taxonomy" id="516124"/>
    <lineage>
        <taxon>Bacteria</taxon>
        <taxon>Bacillati</taxon>
        <taxon>Actinomycetota</taxon>
        <taxon>Actinomycetes</taxon>
        <taxon>Kitasatosporales</taxon>
        <taxon>Streptomycetaceae</taxon>
        <taxon>Embleya</taxon>
    </lineage>
</organism>
<evidence type="ECO:0000313" key="2">
    <source>
        <dbReference type="Proteomes" id="UP000286931"/>
    </source>
</evidence>
<keyword evidence="2" id="KW-1185">Reference proteome</keyword>
<proteinExistence type="predicted"/>
<comment type="caution">
    <text evidence="1">The sequence shown here is derived from an EMBL/GenBank/DDBJ whole genome shotgun (WGS) entry which is preliminary data.</text>
</comment>
<dbReference type="RefSeq" id="WP_246127082.1">
    <property type="nucleotide sequence ID" value="NZ_BIFH01000031.1"/>
</dbReference>
<accession>A0A401YXJ1</accession>
<gene>
    <name evidence="1" type="ORF">EHYA_06949</name>
</gene>
<reference evidence="1 2" key="1">
    <citation type="submission" date="2018-12" db="EMBL/GenBank/DDBJ databases">
        <title>Draft genome sequence of Embleya hyalina NBRC 13850T.</title>
        <authorList>
            <person name="Komaki H."/>
            <person name="Hosoyama A."/>
            <person name="Kimura A."/>
            <person name="Ichikawa N."/>
            <person name="Tamura T."/>
        </authorList>
    </citation>
    <scope>NUCLEOTIDE SEQUENCE [LARGE SCALE GENOMIC DNA]</scope>
    <source>
        <strain evidence="1 2">NBRC 13850</strain>
    </source>
</reference>
<sequence length="71" mass="7497">MVLLDADIAGCVSSSLSGPLDEQRQGLLLVCLAAVEKVLPSIDDEAGAIEYYERLREMAALAVGIGYADAR</sequence>
<evidence type="ECO:0000313" key="1">
    <source>
        <dbReference type="EMBL" id="GCD99235.1"/>
    </source>
</evidence>
<protein>
    <recommendedName>
        <fullName evidence="3">TetR family transcriptional regulator</fullName>
    </recommendedName>
</protein>
<name>A0A401YXJ1_9ACTN</name>
<dbReference type="Proteomes" id="UP000286931">
    <property type="component" value="Unassembled WGS sequence"/>
</dbReference>